<evidence type="ECO:0000256" key="1">
    <source>
        <dbReference type="ARBA" id="ARBA00005486"/>
    </source>
</evidence>
<protein>
    <recommendedName>
        <fullName evidence="4">SCD domain-containing protein</fullName>
    </recommendedName>
</protein>
<dbReference type="Proteomes" id="UP001187531">
    <property type="component" value="Unassembled WGS sequence"/>
</dbReference>
<dbReference type="PANTHER" id="PTHR11199">
    <property type="entry name" value="STROMAL ANTIGEN"/>
    <property type="match status" value="1"/>
</dbReference>
<dbReference type="Pfam" id="PF24571">
    <property type="entry name" value="HEAT_SCC3-SA"/>
    <property type="match status" value="1"/>
</dbReference>
<dbReference type="GO" id="GO:0003682">
    <property type="term" value="F:chromatin binding"/>
    <property type="evidence" value="ECO:0007669"/>
    <property type="project" value="TreeGrafter"/>
</dbReference>
<feature type="compositionally biased region" description="Acidic residues" evidence="3">
    <location>
        <begin position="1082"/>
        <end position="1096"/>
    </location>
</feature>
<dbReference type="InterPro" id="IPR016024">
    <property type="entry name" value="ARM-type_fold"/>
</dbReference>
<feature type="region of interest" description="Disordered" evidence="3">
    <location>
        <begin position="1063"/>
        <end position="1096"/>
    </location>
</feature>
<dbReference type="InterPro" id="IPR020839">
    <property type="entry name" value="SCD"/>
</dbReference>
<dbReference type="GO" id="GO:0008278">
    <property type="term" value="C:cohesin complex"/>
    <property type="evidence" value="ECO:0007669"/>
    <property type="project" value="TreeGrafter"/>
</dbReference>
<accession>A0AA88I9C6</accession>
<dbReference type="InterPro" id="IPR056396">
    <property type="entry name" value="HEAT_SCC3-SA"/>
</dbReference>
<dbReference type="Pfam" id="PF08514">
    <property type="entry name" value="STAG"/>
    <property type="match status" value="1"/>
</dbReference>
<organism evidence="5 6">
    <name type="scientific">Artemia franciscana</name>
    <name type="common">Brine shrimp</name>
    <name type="synonym">Artemia sanfranciscana</name>
    <dbReference type="NCBI Taxonomy" id="6661"/>
    <lineage>
        <taxon>Eukaryota</taxon>
        <taxon>Metazoa</taxon>
        <taxon>Ecdysozoa</taxon>
        <taxon>Arthropoda</taxon>
        <taxon>Crustacea</taxon>
        <taxon>Branchiopoda</taxon>
        <taxon>Anostraca</taxon>
        <taxon>Artemiidae</taxon>
        <taxon>Artemia</taxon>
    </lineage>
</organism>
<feature type="domain" description="SCD" evidence="4">
    <location>
        <begin position="305"/>
        <end position="390"/>
    </location>
</feature>
<evidence type="ECO:0000256" key="2">
    <source>
        <dbReference type="SAM" id="Coils"/>
    </source>
</evidence>
<evidence type="ECO:0000256" key="3">
    <source>
        <dbReference type="SAM" id="MobiDB-lite"/>
    </source>
</evidence>
<name>A0AA88I9C6_ARTSF</name>
<evidence type="ECO:0000313" key="5">
    <source>
        <dbReference type="EMBL" id="KAK2720376.1"/>
    </source>
</evidence>
<feature type="coiled-coil region" evidence="2">
    <location>
        <begin position="269"/>
        <end position="303"/>
    </location>
</feature>
<proteinExistence type="inferred from homology"/>
<comment type="caution">
    <text evidence="5">The sequence shown here is derived from an EMBL/GenBank/DDBJ whole genome shotgun (WGS) entry which is preliminary data.</text>
</comment>
<dbReference type="GO" id="GO:0000785">
    <property type="term" value="C:chromatin"/>
    <property type="evidence" value="ECO:0007669"/>
    <property type="project" value="TreeGrafter"/>
</dbReference>
<feature type="region of interest" description="Disordered" evidence="3">
    <location>
        <begin position="1"/>
        <end position="91"/>
    </location>
</feature>
<evidence type="ECO:0000313" key="6">
    <source>
        <dbReference type="Proteomes" id="UP001187531"/>
    </source>
</evidence>
<comment type="similarity">
    <text evidence="1">Belongs to the SCC3 family.</text>
</comment>
<gene>
    <name evidence="5" type="ORF">QYM36_004306</name>
</gene>
<dbReference type="PANTHER" id="PTHR11199:SF0">
    <property type="entry name" value="LD34181P-RELATED"/>
    <property type="match status" value="1"/>
</dbReference>
<keyword evidence="2" id="KW-0175">Coiled coil</keyword>
<feature type="compositionally biased region" description="Basic residues" evidence="3">
    <location>
        <begin position="68"/>
        <end position="78"/>
    </location>
</feature>
<dbReference type="InterPro" id="IPR013721">
    <property type="entry name" value="STAG"/>
</dbReference>
<dbReference type="SUPFAM" id="SSF48371">
    <property type="entry name" value="ARM repeat"/>
    <property type="match status" value="1"/>
</dbReference>
<dbReference type="AlphaFoldDB" id="A0AA88I9C6"/>
<dbReference type="Pfam" id="PF21581">
    <property type="entry name" value="SCD"/>
    <property type="match status" value="1"/>
</dbReference>
<reference evidence="5" key="1">
    <citation type="submission" date="2023-07" db="EMBL/GenBank/DDBJ databases">
        <title>Chromosome-level genome assembly of Artemia franciscana.</title>
        <authorList>
            <person name="Jo E."/>
        </authorList>
    </citation>
    <scope>NUCLEOTIDE SEQUENCE</scope>
    <source>
        <tissue evidence="5">Whole body</tissue>
    </source>
</reference>
<dbReference type="PROSITE" id="PS51425">
    <property type="entry name" value="SCD"/>
    <property type="match status" value="1"/>
</dbReference>
<dbReference type="GO" id="GO:0007062">
    <property type="term" value="P:sister chromatid cohesion"/>
    <property type="evidence" value="ECO:0007669"/>
    <property type="project" value="UniProtKB-ARBA"/>
</dbReference>
<dbReference type="InterPro" id="IPR039662">
    <property type="entry name" value="Cohesin_Scc3/SA"/>
</dbReference>
<dbReference type="EMBL" id="JAVRJZ010000007">
    <property type="protein sequence ID" value="KAK2720376.1"/>
    <property type="molecule type" value="Genomic_DNA"/>
</dbReference>
<keyword evidence="6" id="KW-1185">Reference proteome</keyword>
<dbReference type="GO" id="GO:0005634">
    <property type="term" value="C:nucleus"/>
    <property type="evidence" value="ECO:0007669"/>
    <property type="project" value="TreeGrafter"/>
</dbReference>
<evidence type="ECO:0000259" key="4">
    <source>
        <dbReference type="PROSITE" id="PS51425"/>
    </source>
</evidence>
<sequence>MDEEVSNTRRSVRSSTRAQTFATIAAFDLGALTDGDSPPPPNHAPPRRRAGAPQRSPSPPMLEEQPIKKKGRPAKRQPQKQQDALPDIPPEEEGSLYHMVLQGKASLPAIVYDWMENYKNNKEDALRELMQFFISASGCKGKITRDMQTQMEHATIIRKMTELFDEESGEYPLIMAGVVYKKFRNGFCDFVQTLVKQCQYSILYDQYMMDNVISLLLGLSDSQVRAFRHTATLAGMKLMTALVDVALTVSVNLDNTTRQYEAERQKSKEKRASDRMDTLLQRLQELEENMDEIKNMLNYMFKSVFMHRYRDTLPEIRSICMQEIGVWMRKFHSMFLDDSYLKYIGWTLHDKIGEVRLKCLQSLLPLYEAEELKGKLELFTSKFRERIVNMALDKEPEVAVQAVKLVTAIYKYSRHALEDKDCEALYELVYSSHRAIAQAAGEFLNERFFSIDENAPIVTSRRGKKRSPHTPLLRDLVCFFIESELHEHGAYLVDSLIESHPMMKDWECMTDLLVEEPEEGEEPLDSKQEVSLIEIMVCCVRQAATGEPPVGRGVVRKVMSNKEQKQILEDRCKLTEHFIATIPALVSKYRNDPLKIANLLIIPQYFDLEMYTKLRQEKSLDAFLKLLPDIVEKHNRPEVLETCAKTLETFCNDEYAIYSKCNIARTAILDKIVVYLKEGLDAYISLVEGAEEPNEDEIYAVDSPLLKASILSTSHSFGHWDVWNQIFDLIKKIEENTLPLPETCMVYSIRFCYYGLLWDLENIEENPERGSARQEQVENLRARLHLYMGMMYKIVSSSQVVSYREEAYLSICDTLVIFSKQLISNPILAPLVYEAEPVLIGALNHFINHFVFMDPDDERLDDHARIEELHKRRNFLSSFCKLIVYNMFPSKSASDVFKNYLKFYDQYGDIVKMTLSKTRENNKVNSARTMVLSLSTAFTEAKALEGTRKQQNEAMTALKELAKRFALSFGLDAVKNREAVTALHREGILFAVTPLENPDDPTGTPPNIGFLEIVAEFTNKLLKQDKKIVLQYLDKRLGFGVPSSRNDEWQSLIVYRNGLIHGEGDGAPVPSKRAYHRKKNETDDEEDQDDYEDLDY</sequence>